<dbReference type="Proteomes" id="UP000218231">
    <property type="component" value="Unassembled WGS sequence"/>
</dbReference>
<organism evidence="2 3">
    <name type="scientific">Diploscapter pachys</name>
    <dbReference type="NCBI Taxonomy" id="2018661"/>
    <lineage>
        <taxon>Eukaryota</taxon>
        <taxon>Metazoa</taxon>
        <taxon>Ecdysozoa</taxon>
        <taxon>Nematoda</taxon>
        <taxon>Chromadorea</taxon>
        <taxon>Rhabditida</taxon>
        <taxon>Rhabditina</taxon>
        <taxon>Rhabditomorpha</taxon>
        <taxon>Rhabditoidea</taxon>
        <taxon>Rhabditidae</taxon>
        <taxon>Diploscapter</taxon>
    </lineage>
</organism>
<feature type="region of interest" description="Disordered" evidence="1">
    <location>
        <begin position="1"/>
        <end position="90"/>
    </location>
</feature>
<gene>
    <name evidence="2" type="ORF">WR25_17981</name>
</gene>
<name>A0A2A2LT51_9BILA</name>
<proteinExistence type="predicted"/>
<comment type="caution">
    <text evidence="2">The sequence shown here is derived from an EMBL/GenBank/DDBJ whole genome shotgun (WGS) entry which is preliminary data.</text>
</comment>
<evidence type="ECO:0000256" key="1">
    <source>
        <dbReference type="SAM" id="MobiDB-lite"/>
    </source>
</evidence>
<feature type="compositionally biased region" description="Basic and acidic residues" evidence="1">
    <location>
        <begin position="37"/>
        <end position="47"/>
    </location>
</feature>
<dbReference type="EMBL" id="LIAE01006472">
    <property type="protein sequence ID" value="PAV89137.1"/>
    <property type="molecule type" value="Genomic_DNA"/>
</dbReference>
<sequence length="90" mass="10298">MRDERRDSGVVIDEDSDEDTYTPVKKRVRKSAIQSDSSRESTPDRDANSASKSNYRRIVVSSDEDETPRKKRKQHDAFSSDSSQVDFITV</sequence>
<accession>A0A2A2LT51</accession>
<feature type="compositionally biased region" description="Polar residues" evidence="1">
    <location>
        <begin position="77"/>
        <end position="90"/>
    </location>
</feature>
<keyword evidence="3" id="KW-1185">Reference proteome</keyword>
<reference evidence="2 3" key="1">
    <citation type="journal article" date="2017" name="Curr. Biol.">
        <title>Genome architecture and evolution of a unichromosomal asexual nematode.</title>
        <authorList>
            <person name="Fradin H."/>
            <person name="Zegar C."/>
            <person name="Gutwein M."/>
            <person name="Lucas J."/>
            <person name="Kovtun M."/>
            <person name="Corcoran D."/>
            <person name="Baugh L.R."/>
            <person name="Kiontke K."/>
            <person name="Gunsalus K."/>
            <person name="Fitch D.H."/>
            <person name="Piano F."/>
        </authorList>
    </citation>
    <scope>NUCLEOTIDE SEQUENCE [LARGE SCALE GENOMIC DNA]</scope>
    <source>
        <strain evidence="2">PF1309</strain>
    </source>
</reference>
<protein>
    <submittedName>
        <fullName evidence="2">Uncharacterized protein</fullName>
    </submittedName>
</protein>
<evidence type="ECO:0000313" key="2">
    <source>
        <dbReference type="EMBL" id="PAV89137.1"/>
    </source>
</evidence>
<evidence type="ECO:0000313" key="3">
    <source>
        <dbReference type="Proteomes" id="UP000218231"/>
    </source>
</evidence>
<dbReference type="AlphaFoldDB" id="A0A2A2LT51"/>